<dbReference type="FunFam" id="3.40.50.300:FF:000221">
    <property type="entry name" value="Multidrug ABC transporter ATP-binding protein"/>
    <property type="match status" value="1"/>
</dbReference>
<feature type="transmembrane region" description="Helical" evidence="9">
    <location>
        <begin position="297"/>
        <end position="316"/>
    </location>
</feature>
<comment type="subcellular location">
    <subcellularLocation>
        <location evidence="1">Cell membrane</location>
        <topology evidence="1">Multi-pass membrane protein</topology>
    </subcellularLocation>
</comment>
<comment type="caution">
    <text evidence="12">The sequence shown here is derived from an EMBL/GenBank/DDBJ whole genome shotgun (WGS) entry which is preliminary data.</text>
</comment>
<dbReference type="OrthoDB" id="9808328at2"/>
<dbReference type="SUPFAM" id="SSF90123">
    <property type="entry name" value="ABC transporter transmembrane region"/>
    <property type="match status" value="1"/>
</dbReference>
<protein>
    <submittedName>
        <fullName evidence="12">ABC transporter ATP-binding protein</fullName>
    </submittedName>
</protein>
<dbReference type="GO" id="GO:0016887">
    <property type="term" value="F:ATP hydrolysis activity"/>
    <property type="evidence" value="ECO:0007669"/>
    <property type="project" value="InterPro"/>
</dbReference>
<dbReference type="SMART" id="SM00382">
    <property type="entry name" value="AAA"/>
    <property type="match status" value="1"/>
</dbReference>
<dbReference type="Pfam" id="PF00664">
    <property type="entry name" value="ABC_membrane"/>
    <property type="match status" value="1"/>
</dbReference>
<evidence type="ECO:0000256" key="3">
    <source>
        <dbReference type="ARBA" id="ARBA00022475"/>
    </source>
</evidence>
<dbReference type="Gene3D" id="1.20.1560.10">
    <property type="entry name" value="ABC transporter type 1, transmembrane domain"/>
    <property type="match status" value="1"/>
</dbReference>
<dbReference type="InterPro" id="IPR017871">
    <property type="entry name" value="ABC_transporter-like_CS"/>
</dbReference>
<gene>
    <name evidence="12" type="ORF">KIN_19710</name>
</gene>
<dbReference type="GO" id="GO:0034040">
    <property type="term" value="F:ATPase-coupled lipid transmembrane transporter activity"/>
    <property type="evidence" value="ECO:0007669"/>
    <property type="project" value="TreeGrafter"/>
</dbReference>
<dbReference type="InterPro" id="IPR011527">
    <property type="entry name" value="ABC1_TM_dom"/>
</dbReference>
<feature type="domain" description="ABC transmembrane type-1" evidence="11">
    <location>
        <begin position="22"/>
        <end position="322"/>
    </location>
</feature>
<dbReference type="Proteomes" id="UP000436822">
    <property type="component" value="Unassembled WGS sequence"/>
</dbReference>
<keyword evidence="3" id="KW-1003">Cell membrane</keyword>
<dbReference type="InterPro" id="IPR036640">
    <property type="entry name" value="ABC1_TM_sf"/>
</dbReference>
<keyword evidence="7 9" id="KW-1133">Transmembrane helix</keyword>
<organism evidence="12 13">
    <name type="scientific">Litoreibacter roseus</name>
    <dbReference type="NCBI Taxonomy" id="2601869"/>
    <lineage>
        <taxon>Bacteria</taxon>
        <taxon>Pseudomonadati</taxon>
        <taxon>Pseudomonadota</taxon>
        <taxon>Alphaproteobacteria</taxon>
        <taxon>Rhodobacterales</taxon>
        <taxon>Roseobacteraceae</taxon>
        <taxon>Litoreibacter</taxon>
    </lineage>
</organism>
<dbReference type="PROSITE" id="PS50893">
    <property type="entry name" value="ABC_TRANSPORTER_2"/>
    <property type="match status" value="1"/>
</dbReference>
<evidence type="ECO:0000313" key="12">
    <source>
        <dbReference type="EMBL" id="GFE64897.1"/>
    </source>
</evidence>
<evidence type="ECO:0000256" key="9">
    <source>
        <dbReference type="SAM" id="Phobius"/>
    </source>
</evidence>
<accession>A0A6N6JG05</accession>
<dbReference type="GO" id="GO:0005886">
    <property type="term" value="C:plasma membrane"/>
    <property type="evidence" value="ECO:0007669"/>
    <property type="project" value="UniProtKB-SubCell"/>
</dbReference>
<evidence type="ECO:0000259" key="11">
    <source>
        <dbReference type="PROSITE" id="PS50929"/>
    </source>
</evidence>
<sequence length="598" mass="65150">MLEGYNRMIGLLDSAQKRRGMLAICMMFVTGALDLAGVASILPFLAVLGNPDVIQTQPLLSSTYNALGYTDSAAFLRFLGVVVFVMVLTSIAVRALTFYLMVRFSRGVVLTLANRMLAHYLSQSYEWFLGRHSADLSKTVLAEVNQVVSHSISPAMRLIANAIVAILLLGLLLWLEPVGAVMTAFIIGGLFGATYAFLRKRLLAIGQDRKLAVRERFQITQEALGGIKEVKLLGLEQSYEDRFLGPSRRLARHQASLALVGEMPRYVMEALAFGGILLFILWVLWSNNGALEAVLPTIGAFAFAGLKLMPTLQGLFRDIAQIRFGRAALDELYDELQSAHAGDRRTGPRVAPMGLDREIRLEAVSYQYPGSDRTAIQDLSLSIPAKTSCGFVGSTGAGKTTVIDILLGLLRPSDGALLVDGVEITRDNMDAWQNTIGYVPQTIYLTDDTIAGNIAFGVPADEVDRKIVAKVGKLAKLDEFVDKLPDGYDSVIGESGVRLSGGQRQRIGIARALYRDPAVIVFDEAMSALDTVTERAVLEAIDALQGEKTILTITHRLSTIIHCDQIYMMKDGQVVGHGSYDELIDQNSGFRALAEAAE</sequence>
<evidence type="ECO:0000256" key="4">
    <source>
        <dbReference type="ARBA" id="ARBA00022692"/>
    </source>
</evidence>
<evidence type="ECO:0000313" key="13">
    <source>
        <dbReference type="Proteomes" id="UP000436822"/>
    </source>
</evidence>
<dbReference type="PROSITE" id="PS50929">
    <property type="entry name" value="ABC_TM1F"/>
    <property type="match status" value="1"/>
</dbReference>
<feature type="domain" description="ABC transporter" evidence="10">
    <location>
        <begin position="359"/>
        <end position="596"/>
    </location>
</feature>
<proteinExistence type="predicted"/>
<evidence type="ECO:0000256" key="7">
    <source>
        <dbReference type="ARBA" id="ARBA00022989"/>
    </source>
</evidence>
<evidence type="ECO:0000256" key="2">
    <source>
        <dbReference type="ARBA" id="ARBA00022448"/>
    </source>
</evidence>
<keyword evidence="13" id="KW-1185">Reference proteome</keyword>
<evidence type="ECO:0000259" key="10">
    <source>
        <dbReference type="PROSITE" id="PS50893"/>
    </source>
</evidence>
<evidence type="ECO:0000256" key="5">
    <source>
        <dbReference type="ARBA" id="ARBA00022741"/>
    </source>
</evidence>
<feature type="transmembrane region" description="Helical" evidence="9">
    <location>
        <begin position="181"/>
        <end position="198"/>
    </location>
</feature>
<dbReference type="SUPFAM" id="SSF52540">
    <property type="entry name" value="P-loop containing nucleoside triphosphate hydrolases"/>
    <property type="match status" value="1"/>
</dbReference>
<name>A0A6N6JG05_9RHOB</name>
<dbReference type="PROSITE" id="PS00211">
    <property type="entry name" value="ABC_TRANSPORTER_1"/>
    <property type="match status" value="1"/>
</dbReference>
<dbReference type="Gene3D" id="3.40.50.300">
    <property type="entry name" value="P-loop containing nucleotide triphosphate hydrolases"/>
    <property type="match status" value="1"/>
</dbReference>
<dbReference type="InterPro" id="IPR027417">
    <property type="entry name" value="P-loop_NTPase"/>
</dbReference>
<dbReference type="GO" id="GO:0140359">
    <property type="term" value="F:ABC-type transporter activity"/>
    <property type="evidence" value="ECO:0007669"/>
    <property type="project" value="InterPro"/>
</dbReference>
<dbReference type="PANTHER" id="PTHR24221">
    <property type="entry name" value="ATP-BINDING CASSETTE SUB-FAMILY B"/>
    <property type="match status" value="1"/>
</dbReference>
<evidence type="ECO:0000256" key="1">
    <source>
        <dbReference type="ARBA" id="ARBA00004651"/>
    </source>
</evidence>
<dbReference type="InterPro" id="IPR003439">
    <property type="entry name" value="ABC_transporter-like_ATP-bd"/>
</dbReference>
<evidence type="ECO:0000256" key="6">
    <source>
        <dbReference type="ARBA" id="ARBA00022840"/>
    </source>
</evidence>
<keyword evidence="2" id="KW-0813">Transport</keyword>
<keyword evidence="8 9" id="KW-0472">Membrane</keyword>
<keyword evidence="6 12" id="KW-0067">ATP-binding</keyword>
<dbReference type="Pfam" id="PF00005">
    <property type="entry name" value="ABC_tran"/>
    <property type="match status" value="1"/>
</dbReference>
<reference evidence="12 13" key="1">
    <citation type="submission" date="2019-12" db="EMBL/GenBank/DDBJ databases">
        <title>Litoreibacter badius sp. nov., a novel bacteriochlorophyll a-containing bacterium in the genus Litoreibacter.</title>
        <authorList>
            <person name="Kanamuro M."/>
            <person name="Takabe Y."/>
            <person name="Mori K."/>
            <person name="Takaichi S."/>
            <person name="Hanada S."/>
        </authorList>
    </citation>
    <scope>NUCLEOTIDE SEQUENCE [LARGE SCALE GENOMIC DNA]</scope>
    <source>
        <strain evidence="12 13">K6</strain>
    </source>
</reference>
<feature type="transmembrane region" description="Helical" evidence="9">
    <location>
        <begin position="21"/>
        <end position="46"/>
    </location>
</feature>
<feature type="transmembrane region" description="Helical" evidence="9">
    <location>
        <begin position="158"/>
        <end position="175"/>
    </location>
</feature>
<dbReference type="EMBL" id="BLJE01000002">
    <property type="protein sequence ID" value="GFE64897.1"/>
    <property type="molecule type" value="Genomic_DNA"/>
</dbReference>
<dbReference type="InterPro" id="IPR003593">
    <property type="entry name" value="AAA+_ATPase"/>
</dbReference>
<keyword evidence="5" id="KW-0547">Nucleotide-binding</keyword>
<evidence type="ECO:0000256" key="8">
    <source>
        <dbReference type="ARBA" id="ARBA00023136"/>
    </source>
</evidence>
<dbReference type="AlphaFoldDB" id="A0A6N6JG05"/>
<dbReference type="GO" id="GO:0005524">
    <property type="term" value="F:ATP binding"/>
    <property type="evidence" value="ECO:0007669"/>
    <property type="project" value="UniProtKB-KW"/>
</dbReference>
<dbReference type="RefSeq" id="WP_159806402.1">
    <property type="nucleotide sequence ID" value="NZ_BLJE01000002.1"/>
</dbReference>
<feature type="transmembrane region" description="Helical" evidence="9">
    <location>
        <begin position="74"/>
        <end position="96"/>
    </location>
</feature>
<keyword evidence="4 9" id="KW-0812">Transmembrane</keyword>
<feature type="transmembrane region" description="Helical" evidence="9">
    <location>
        <begin position="266"/>
        <end position="285"/>
    </location>
</feature>
<dbReference type="InterPro" id="IPR039421">
    <property type="entry name" value="Type_1_exporter"/>
</dbReference>
<dbReference type="PANTHER" id="PTHR24221:SF632">
    <property type="entry name" value="ATP-DEPENDENT LIPID A-CORE FLIPPASE"/>
    <property type="match status" value="1"/>
</dbReference>